<dbReference type="SMART" id="SM01057">
    <property type="entry name" value="Carb_anhydrase"/>
    <property type="match status" value="1"/>
</dbReference>
<evidence type="ECO:0000259" key="2">
    <source>
        <dbReference type="PROSITE" id="PS51144"/>
    </source>
</evidence>
<feature type="non-terminal residue" evidence="3">
    <location>
        <position position="1"/>
    </location>
</feature>
<dbReference type="OrthoDB" id="5978072at2759"/>
<name>A0A6H5GMA4_9HEMI</name>
<sequence>ARDFQLVGTVRKVSAKNVLMCLLAQHPKHSTLERFQLKQSDRRQISDLFHCPVKTTSRTRLVNREEVEVKRLSVVGLLPDTEYYMTYDGSTTMPPCHETLTWVILNKPIYITKQQLHGLRRLMQGDVGEPKAPLGNNFRPPQPLHHRPLRTNIDFNVKQAGAKQCPSMYKEVYYKANSWKLH</sequence>
<gene>
    <name evidence="3" type="ORF">NTEN_LOCUS10040</name>
</gene>
<accession>A0A6H5GMA4</accession>
<protein>
    <recommendedName>
        <fullName evidence="2">Alpha-carbonic anhydrase domain-containing protein</fullName>
    </recommendedName>
</protein>
<keyword evidence="4" id="KW-1185">Reference proteome</keyword>
<dbReference type="AlphaFoldDB" id="A0A6H5GMA4"/>
<dbReference type="Gene3D" id="3.10.200.10">
    <property type="entry name" value="Alpha carbonic anhydrase"/>
    <property type="match status" value="1"/>
</dbReference>
<evidence type="ECO:0000313" key="4">
    <source>
        <dbReference type="Proteomes" id="UP000479000"/>
    </source>
</evidence>
<comment type="similarity">
    <text evidence="1">Belongs to the alpha-carbonic anhydrase family.</text>
</comment>
<dbReference type="PANTHER" id="PTHR18952:SF208">
    <property type="entry name" value="CARBONIC ANHYDRASE XA-RELATED"/>
    <property type="match status" value="1"/>
</dbReference>
<dbReference type="InterPro" id="IPR001148">
    <property type="entry name" value="CA_dom"/>
</dbReference>
<reference evidence="3 4" key="1">
    <citation type="submission" date="2020-02" db="EMBL/GenBank/DDBJ databases">
        <authorList>
            <person name="Ferguson B K."/>
        </authorList>
    </citation>
    <scope>NUCLEOTIDE SEQUENCE [LARGE SCALE GENOMIC DNA]</scope>
</reference>
<dbReference type="SUPFAM" id="SSF51069">
    <property type="entry name" value="Carbonic anhydrase"/>
    <property type="match status" value="1"/>
</dbReference>
<dbReference type="GO" id="GO:0004089">
    <property type="term" value="F:carbonate dehydratase activity"/>
    <property type="evidence" value="ECO:0007669"/>
    <property type="project" value="InterPro"/>
</dbReference>
<dbReference type="EMBL" id="CADCXU010015103">
    <property type="protein sequence ID" value="CAB0004563.1"/>
    <property type="molecule type" value="Genomic_DNA"/>
</dbReference>
<dbReference type="GO" id="GO:0006730">
    <property type="term" value="P:one-carbon metabolic process"/>
    <property type="evidence" value="ECO:0007669"/>
    <property type="project" value="TreeGrafter"/>
</dbReference>
<proteinExistence type="inferred from homology"/>
<dbReference type="PANTHER" id="PTHR18952">
    <property type="entry name" value="CARBONIC ANHYDRASE"/>
    <property type="match status" value="1"/>
</dbReference>
<evidence type="ECO:0000313" key="3">
    <source>
        <dbReference type="EMBL" id="CAB0004563.1"/>
    </source>
</evidence>
<feature type="domain" description="Alpha-carbonic anhydrase" evidence="2">
    <location>
        <begin position="1"/>
        <end position="153"/>
    </location>
</feature>
<dbReference type="Proteomes" id="UP000479000">
    <property type="component" value="Unassembled WGS sequence"/>
</dbReference>
<organism evidence="3 4">
    <name type="scientific">Nesidiocoris tenuis</name>
    <dbReference type="NCBI Taxonomy" id="355587"/>
    <lineage>
        <taxon>Eukaryota</taxon>
        <taxon>Metazoa</taxon>
        <taxon>Ecdysozoa</taxon>
        <taxon>Arthropoda</taxon>
        <taxon>Hexapoda</taxon>
        <taxon>Insecta</taxon>
        <taxon>Pterygota</taxon>
        <taxon>Neoptera</taxon>
        <taxon>Paraneoptera</taxon>
        <taxon>Hemiptera</taxon>
        <taxon>Heteroptera</taxon>
        <taxon>Panheteroptera</taxon>
        <taxon>Cimicomorpha</taxon>
        <taxon>Miridae</taxon>
        <taxon>Dicyphina</taxon>
        <taxon>Nesidiocoris</taxon>
    </lineage>
</organism>
<dbReference type="InterPro" id="IPR036398">
    <property type="entry name" value="CA_dom_sf"/>
</dbReference>
<dbReference type="InterPro" id="IPR023561">
    <property type="entry name" value="Carbonic_anhydrase_a-class"/>
</dbReference>
<dbReference type="GO" id="GO:0008270">
    <property type="term" value="F:zinc ion binding"/>
    <property type="evidence" value="ECO:0007669"/>
    <property type="project" value="InterPro"/>
</dbReference>
<dbReference type="PROSITE" id="PS51144">
    <property type="entry name" value="ALPHA_CA_2"/>
    <property type="match status" value="1"/>
</dbReference>
<dbReference type="Pfam" id="PF00194">
    <property type="entry name" value="Carb_anhydrase"/>
    <property type="match status" value="1"/>
</dbReference>
<evidence type="ECO:0000256" key="1">
    <source>
        <dbReference type="ARBA" id="ARBA00010718"/>
    </source>
</evidence>